<dbReference type="InterPro" id="IPR009351">
    <property type="entry name" value="AlkZ-like"/>
</dbReference>
<dbReference type="Proteomes" id="UP001206483">
    <property type="component" value="Unassembled WGS sequence"/>
</dbReference>
<dbReference type="PANTHER" id="PTHR38479">
    <property type="entry name" value="LMO0824 PROTEIN"/>
    <property type="match status" value="1"/>
</dbReference>
<organism evidence="1 2">
    <name type="scientific">Kitasatospora paracochleata</name>
    <dbReference type="NCBI Taxonomy" id="58354"/>
    <lineage>
        <taxon>Bacteria</taxon>
        <taxon>Bacillati</taxon>
        <taxon>Actinomycetota</taxon>
        <taxon>Actinomycetes</taxon>
        <taxon>Kitasatosporales</taxon>
        <taxon>Streptomycetaceae</taxon>
        <taxon>Kitasatospora</taxon>
    </lineage>
</organism>
<keyword evidence="2" id="KW-1185">Reference proteome</keyword>
<dbReference type="PANTHER" id="PTHR38479:SF2">
    <property type="entry name" value="WINGED HELIX DNA-BINDING DOMAIN-CONTAINING PROTEIN"/>
    <property type="match status" value="1"/>
</dbReference>
<dbReference type="RefSeq" id="WP_253795038.1">
    <property type="nucleotide sequence ID" value="NZ_BAAAUB010000030.1"/>
</dbReference>
<protein>
    <submittedName>
        <fullName evidence="1">Alkylhydroperoxidase family enzyme</fullName>
    </submittedName>
</protein>
<sequence>MIEDALLRRWRMHSHFGDDSGAGGPAGVARRVAGLQAQDAAAVRRALRVRGVGDPGEPQRALLAGEVVVTWLMRGTLHLVPAEDARWLVGVFGGRNLAGGARRRRELGLTEDVLAAALEVLPELVERPLSRAELVRELRGRGVEVDPTGQAPAHLTAYAAAQGVLCRGAEVSAGQPGYRPLPPGRALAGEAALGELARWHAGAFGPVGPEDFAVWSGLGPTVARRAFTAAGLIEAAPGLFTLPGAEPPPPGPPLERLLGRYDSFLLGYRDRSLMLDPAHARRINAGGGVIRPAVVRDGRIVGTWQAEGDREAVELWE</sequence>
<dbReference type="Pfam" id="PF06224">
    <property type="entry name" value="AlkZ-like"/>
    <property type="match status" value="1"/>
</dbReference>
<dbReference type="EMBL" id="JAMZDX010000002">
    <property type="protein sequence ID" value="MCP2308393.1"/>
    <property type="molecule type" value="Genomic_DNA"/>
</dbReference>
<name>A0ABT1ITD3_9ACTN</name>
<comment type="caution">
    <text evidence="1">The sequence shown here is derived from an EMBL/GenBank/DDBJ whole genome shotgun (WGS) entry which is preliminary data.</text>
</comment>
<evidence type="ECO:0000313" key="2">
    <source>
        <dbReference type="Proteomes" id="UP001206483"/>
    </source>
</evidence>
<gene>
    <name evidence="1" type="ORF">FHR36_001517</name>
</gene>
<evidence type="ECO:0000313" key="1">
    <source>
        <dbReference type="EMBL" id="MCP2308393.1"/>
    </source>
</evidence>
<reference evidence="1 2" key="1">
    <citation type="submission" date="2022-06" db="EMBL/GenBank/DDBJ databases">
        <title>Sequencing the genomes of 1000 actinobacteria strains.</title>
        <authorList>
            <person name="Klenk H.-P."/>
        </authorList>
    </citation>
    <scope>NUCLEOTIDE SEQUENCE [LARGE SCALE GENOMIC DNA]</scope>
    <source>
        <strain evidence="1 2">DSM 41656</strain>
    </source>
</reference>
<proteinExistence type="predicted"/>
<accession>A0ABT1ITD3</accession>